<reference evidence="1 2" key="1">
    <citation type="submission" date="2009-06" db="EMBL/GenBank/DDBJ databases">
        <title>Complete sequence of Desulfovibrio salexigens DSM 2638.</title>
        <authorList>
            <consortium name="US DOE Joint Genome Institute"/>
            <person name="Lucas S."/>
            <person name="Copeland A."/>
            <person name="Lapidus A."/>
            <person name="Glavina del Rio T."/>
            <person name="Tice H."/>
            <person name="Bruce D."/>
            <person name="Goodwin L."/>
            <person name="Pitluck S."/>
            <person name="Munk A.C."/>
            <person name="Brettin T."/>
            <person name="Detter J.C."/>
            <person name="Han C."/>
            <person name="Tapia R."/>
            <person name="Larimer F."/>
            <person name="Land M."/>
            <person name="Hauser L."/>
            <person name="Kyrpides N."/>
            <person name="Anderson I."/>
            <person name="Wall J.D."/>
            <person name="Arkin A.P."/>
            <person name="Dehal P."/>
            <person name="Chivian D."/>
            <person name="Giles B."/>
            <person name="Hazen T.C."/>
        </authorList>
    </citation>
    <scope>NUCLEOTIDE SEQUENCE [LARGE SCALE GENOMIC DNA]</scope>
    <source>
        <strain evidence="2">ATCC 14822 / DSM 2638 / NCIMB 8403 / VKM B-1763</strain>
    </source>
</reference>
<dbReference type="AlphaFoldDB" id="C6BWE4"/>
<dbReference type="KEGG" id="dsa:Desal_0321"/>
<organism evidence="1 2">
    <name type="scientific">Maridesulfovibrio salexigens (strain ATCC 14822 / DSM 2638 / NCIMB 8403 / VKM B-1763)</name>
    <name type="common">Desulfovibrio salexigens</name>
    <dbReference type="NCBI Taxonomy" id="526222"/>
    <lineage>
        <taxon>Bacteria</taxon>
        <taxon>Pseudomonadati</taxon>
        <taxon>Thermodesulfobacteriota</taxon>
        <taxon>Desulfovibrionia</taxon>
        <taxon>Desulfovibrionales</taxon>
        <taxon>Desulfovibrionaceae</taxon>
        <taxon>Maridesulfovibrio</taxon>
    </lineage>
</organism>
<dbReference type="OrthoDB" id="2623510at2"/>
<evidence type="ECO:0000313" key="1">
    <source>
        <dbReference type="EMBL" id="ACS78388.1"/>
    </source>
</evidence>
<accession>C6BWE4</accession>
<sequence>MPDYRWSHYLTAPWELIDEWYRAVKFGIRNLYQWFPVIWSDRHYTSDGLFKVMQHKLVLMQRELERNPYYVGAERDLHTMHVCEMLLDRYFAHNYADKCREKHREKWGEMRSFFEPSYDNSTGDVEPDACRWFTDWPKATNPKLEAKAKKELRRCLEQERGLADQDIQYLFKLLSKHYRSWD</sequence>
<keyword evidence="2" id="KW-1185">Reference proteome</keyword>
<dbReference type="HOGENOM" id="CLU_1479787_0_0_7"/>
<dbReference type="EMBL" id="CP001649">
    <property type="protein sequence ID" value="ACS78388.1"/>
    <property type="molecule type" value="Genomic_DNA"/>
</dbReference>
<protein>
    <submittedName>
        <fullName evidence="1">Uncharacterized protein</fullName>
    </submittedName>
</protein>
<dbReference type="eggNOG" id="ENOG502ZWZA">
    <property type="taxonomic scope" value="Bacteria"/>
</dbReference>
<evidence type="ECO:0000313" key="2">
    <source>
        <dbReference type="Proteomes" id="UP000002601"/>
    </source>
</evidence>
<gene>
    <name evidence="1" type="ordered locus">Desal_0321</name>
</gene>
<name>C6BWE4_MARSD</name>
<proteinExistence type="predicted"/>
<dbReference type="Proteomes" id="UP000002601">
    <property type="component" value="Chromosome"/>
</dbReference>